<sequence>GQANSGGSDAFFMKYNSSGDKQWTRQFGTSSSDDASGVAVDSSGNIYITGGTQGGFGNYTNAGTWDIFLAKYNSNGVQQWVKQSGTSTEDNGNAVAIDSSDNIYITGRTSGGDLDGQTNSGRQDIFLIKYNSSGTKLWTKLLGGGQYAHEVALDIKIDSSDNIYLTGMTTGDLDGNTNANNNMGSNKNDFFVVKYNSDGVLQ</sequence>
<dbReference type="InterPro" id="IPR010620">
    <property type="entry name" value="SBBP_repeat"/>
</dbReference>
<feature type="non-terminal residue" evidence="1">
    <location>
        <position position="1"/>
    </location>
</feature>
<dbReference type="InterPro" id="IPR011042">
    <property type="entry name" value="6-blade_b-propeller_TolB-like"/>
</dbReference>
<organism evidence="1">
    <name type="scientific">marine metagenome</name>
    <dbReference type="NCBI Taxonomy" id="408172"/>
    <lineage>
        <taxon>unclassified sequences</taxon>
        <taxon>metagenomes</taxon>
        <taxon>ecological metagenomes</taxon>
    </lineage>
</organism>
<protein>
    <recommendedName>
        <fullName evidence="2">Bulb-type lectin domain-containing protein</fullName>
    </recommendedName>
</protein>
<dbReference type="EMBL" id="UINC01047286">
    <property type="protein sequence ID" value="SVB56374.1"/>
    <property type="molecule type" value="Genomic_DNA"/>
</dbReference>
<name>A0A382F1Y4_9ZZZZ</name>
<dbReference type="SUPFAM" id="SSF101898">
    <property type="entry name" value="NHL repeat"/>
    <property type="match status" value="1"/>
</dbReference>
<dbReference type="AlphaFoldDB" id="A0A382F1Y4"/>
<dbReference type="Pfam" id="PF06739">
    <property type="entry name" value="SBBP"/>
    <property type="match status" value="2"/>
</dbReference>
<gene>
    <name evidence="1" type="ORF">METZ01_LOCUS209228</name>
</gene>
<reference evidence="1" key="1">
    <citation type="submission" date="2018-05" db="EMBL/GenBank/DDBJ databases">
        <authorList>
            <person name="Lanie J.A."/>
            <person name="Ng W.-L."/>
            <person name="Kazmierczak K.M."/>
            <person name="Andrzejewski T.M."/>
            <person name="Davidsen T.M."/>
            <person name="Wayne K.J."/>
            <person name="Tettelin H."/>
            <person name="Glass J.I."/>
            <person name="Rusch D."/>
            <person name="Podicherti R."/>
            <person name="Tsui H.-C.T."/>
            <person name="Winkler M.E."/>
        </authorList>
    </citation>
    <scope>NUCLEOTIDE SEQUENCE</scope>
</reference>
<evidence type="ECO:0008006" key="2">
    <source>
        <dbReference type="Google" id="ProtNLM"/>
    </source>
</evidence>
<dbReference type="PANTHER" id="PTHR35580:SF1">
    <property type="entry name" value="PHYTASE-LIKE DOMAIN-CONTAINING PROTEIN"/>
    <property type="match status" value="1"/>
</dbReference>
<dbReference type="InterPro" id="IPR052918">
    <property type="entry name" value="Motility_Chemotaxis_Reg"/>
</dbReference>
<dbReference type="Gene3D" id="2.120.10.30">
    <property type="entry name" value="TolB, C-terminal domain"/>
    <property type="match status" value="1"/>
</dbReference>
<accession>A0A382F1Y4</accession>
<proteinExistence type="predicted"/>
<evidence type="ECO:0000313" key="1">
    <source>
        <dbReference type="EMBL" id="SVB56374.1"/>
    </source>
</evidence>
<dbReference type="PANTHER" id="PTHR35580">
    <property type="entry name" value="CELL SURFACE GLYCOPROTEIN (S-LAYER PROTEIN)-LIKE PROTEIN"/>
    <property type="match status" value="1"/>
</dbReference>